<dbReference type="GO" id="GO:0016020">
    <property type="term" value="C:membrane"/>
    <property type="evidence" value="ECO:0007669"/>
    <property type="project" value="TreeGrafter"/>
</dbReference>
<keyword evidence="4" id="KW-0808">Transferase</keyword>
<dbReference type="PANTHER" id="PTHR23028:SF53">
    <property type="entry name" value="ACYL_TRANSF_3 DOMAIN-CONTAINING PROTEIN"/>
    <property type="match status" value="1"/>
</dbReference>
<feature type="transmembrane region" description="Helical" evidence="1">
    <location>
        <begin position="159"/>
        <end position="181"/>
    </location>
</feature>
<keyword evidence="4" id="KW-0012">Acyltransferase</keyword>
<dbReference type="Pfam" id="PF19040">
    <property type="entry name" value="SGNH"/>
    <property type="match status" value="1"/>
</dbReference>
<proteinExistence type="predicted"/>
<feature type="transmembrane region" description="Helical" evidence="1">
    <location>
        <begin position="31"/>
        <end position="51"/>
    </location>
</feature>
<keyword evidence="1" id="KW-0812">Transmembrane</keyword>
<feature type="transmembrane region" description="Helical" evidence="1">
    <location>
        <begin position="306"/>
        <end position="328"/>
    </location>
</feature>
<feature type="transmembrane region" description="Helical" evidence="1">
    <location>
        <begin position="97"/>
        <end position="115"/>
    </location>
</feature>
<feature type="domain" description="Acyltransferase 3" evidence="2">
    <location>
        <begin position="6"/>
        <end position="329"/>
    </location>
</feature>
<evidence type="ECO:0000259" key="2">
    <source>
        <dbReference type="Pfam" id="PF01757"/>
    </source>
</evidence>
<dbReference type="Pfam" id="PF01757">
    <property type="entry name" value="Acyl_transf_3"/>
    <property type="match status" value="1"/>
</dbReference>
<feature type="domain" description="SGNH" evidence="3">
    <location>
        <begin position="406"/>
        <end position="657"/>
    </location>
</feature>
<protein>
    <submittedName>
        <fullName evidence="4">Acyltransferase</fullName>
    </submittedName>
</protein>
<feature type="transmembrane region" description="Helical" evidence="1">
    <location>
        <begin position="72"/>
        <end position="91"/>
    </location>
</feature>
<dbReference type="RefSeq" id="WP_164623153.1">
    <property type="nucleotide sequence ID" value="NZ_JAAIVJ010000001.1"/>
</dbReference>
<feature type="transmembrane region" description="Helical" evidence="1">
    <location>
        <begin position="348"/>
        <end position="368"/>
    </location>
</feature>
<dbReference type="EMBL" id="JAAIVJ010000001">
    <property type="protein sequence ID" value="NEY89146.1"/>
    <property type="molecule type" value="Genomic_DNA"/>
</dbReference>
<dbReference type="AlphaFoldDB" id="A0A6M0QPC7"/>
<evidence type="ECO:0000313" key="4">
    <source>
        <dbReference type="EMBL" id="NEY89146.1"/>
    </source>
</evidence>
<dbReference type="GO" id="GO:0009103">
    <property type="term" value="P:lipopolysaccharide biosynthetic process"/>
    <property type="evidence" value="ECO:0007669"/>
    <property type="project" value="TreeGrafter"/>
</dbReference>
<keyword evidence="5" id="KW-1185">Reference proteome</keyword>
<feature type="transmembrane region" description="Helical" evidence="1">
    <location>
        <begin position="239"/>
        <end position="259"/>
    </location>
</feature>
<gene>
    <name evidence="4" type="ORF">G4Z14_02470</name>
</gene>
<evidence type="ECO:0000313" key="5">
    <source>
        <dbReference type="Proteomes" id="UP000477782"/>
    </source>
</evidence>
<organism evidence="4 5">
    <name type="scientific">Tabrizicola oligotrophica</name>
    <dbReference type="NCBI Taxonomy" id="2710650"/>
    <lineage>
        <taxon>Bacteria</taxon>
        <taxon>Pseudomonadati</taxon>
        <taxon>Pseudomonadota</taxon>
        <taxon>Alphaproteobacteria</taxon>
        <taxon>Rhodobacterales</taxon>
        <taxon>Paracoccaceae</taxon>
        <taxon>Tabrizicola</taxon>
    </lineage>
</organism>
<sequence>MDHRRDIDGLRAVAVLPVILFHAGLPLLPGGWLGVDVFFVISGYLITGLLIEAHRAGGISLLAFYERRARRILPALFVMLAVTTAMALLWLPPQDLADYGASLGLTGAFLSNLWFMTQTGYFANAAEAHPLLHTWSLAVEEQFYLVFPLLLAGLLRWRLPVLPVLTGLLALSLGFAVWAVGPYPEQVFYFPAARAWELLLGAVLALPSGALPPKALPGDAGLLLVLAAMVLTSGSEASLFPGVGPVVAALGAGLILRFGAGRYGRVLLTSRPAVGLGLISYSAYLWHQPLLALAEARQIDPLGPRVQLALHLGLAALSIAVAAVSWALIEEPVRHRKVAWLAGRARALWASAAGSVAVFLAGLGLYAADGLPGRVTSEVAGVSSAQIFNPWRGRCDANQAGEVPQHPVSACSLAGRAPLVYLYGDSHAAMMWGSLRRELMAAGRAGYVATQGGCPALPGLAVKDDPRALSCDAFARAGMADMTERPKDSVIVLALRWPVYLEGARFDNGLGGVEPGASRVAMPLPMLEATLDDAERRAEVLKLMAKGISELARTHRVVLIYPVPEAGWDVPGRLARMGMFGNFPQRLSLPQDLAERRAAAVETMLDGVRGPNVLRVRPRDLFCDGQTCALNDGGVSFYADNNHLSAEGSALVAQAVMQAINGL</sequence>
<dbReference type="InterPro" id="IPR043968">
    <property type="entry name" value="SGNH"/>
</dbReference>
<evidence type="ECO:0000256" key="1">
    <source>
        <dbReference type="SAM" id="Phobius"/>
    </source>
</evidence>
<dbReference type="Proteomes" id="UP000477782">
    <property type="component" value="Unassembled WGS sequence"/>
</dbReference>
<feature type="transmembrane region" description="Helical" evidence="1">
    <location>
        <begin position="266"/>
        <end position="286"/>
    </location>
</feature>
<name>A0A6M0QPC7_9RHOB</name>
<keyword evidence="1" id="KW-1133">Transmembrane helix</keyword>
<comment type="caution">
    <text evidence="4">The sequence shown here is derived from an EMBL/GenBank/DDBJ whole genome shotgun (WGS) entry which is preliminary data.</text>
</comment>
<keyword evidence="1" id="KW-0472">Membrane</keyword>
<dbReference type="GO" id="GO:0016747">
    <property type="term" value="F:acyltransferase activity, transferring groups other than amino-acyl groups"/>
    <property type="evidence" value="ECO:0007669"/>
    <property type="project" value="InterPro"/>
</dbReference>
<dbReference type="InterPro" id="IPR050879">
    <property type="entry name" value="Acyltransferase_3"/>
</dbReference>
<dbReference type="InterPro" id="IPR002656">
    <property type="entry name" value="Acyl_transf_3_dom"/>
</dbReference>
<accession>A0A6M0QPC7</accession>
<reference evidence="4 5" key="1">
    <citation type="submission" date="2020-02" db="EMBL/GenBank/DDBJ databases">
        <authorList>
            <person name="Chen W.-M."/>
        </authorList>
    </citation>
    <scope>NUCLEOTIDE SEQUENCE [LARGE SCALE GENOMIC DNA]</scope>
    <source>
        <strain evidence="4 5">KMS-5</strain>
    </source>
</reference>
<evidence type="ECO:0000259" key="3">
    <source>
        <dbReference type="Pfam" id="PF19040"/>
    </source>
</evidence>
<dbReference type="PANTHER" id="PTHR23028">
    <property type="entry name" value="ACETYLTRANSFERASE"/>
    <property type="match status" value="1"/>
</dbReference>
<feature type="transmembrane region" description="Helical" evidence="1">
    <location>
        <begin position="7"/>
        <end position="25"/>
    </location>
</feature>